<evidence type="ECO:0000259" key="1">
    <source>
        <dbReference type="PROSITE" id="PS50003"/>
    </source>
</evidence>
<proteinExistence type="predicted"/>
<keyword evidence="3" id="KW-1185">Reference proteome</keyword>
<dbReference type="Gene3D" id="2.30.29.30">
    <property type="entry name" value="Pleckstrin-homology domain (PH domain)/Phosphotyrosine-binding domain (PTB)"/>
    <property type="match status" value="1"/>
</dbReference>
<feature type="non-terminal residue" evidence="2">
    <location>
        <position position="1"/>
    </location>
</feature>
<dbReference type="SUPFAM" id="SSF50729">
    <property type="entry name" value="PH domain-like"/>
    <property type="match status" value="1"/>
</dbReference>
<accession>A0ABD3TY84</accession>
<dbReference type="PROSITE" id="PS50003">
    <property type="entry name" value="PH_DOMAIN"/>
    <property type="match status" value="1"/>
</dbReference>
<dbReference type="Pfam" id="PF00169">
    <property type="entry name" value="PH"/>
    <property type="match status" value="1"/>
</dbReference>
<dbReference type="AlphaFoldDB" id="A0ABD3TY84"/>
<gene>
    <name evidence="2" type="ORF">ACJMK2_019883</name>
</gene>
<dbReference type="InterPro" id="IPR011993">
    <property type="entry name" value="PH-like_dom_sf"/>
</dbReference>
<feature type="domain" description="PH" evidence="1">
    <location>
        <begin position="1"/>
        <end position="113"/>
    </location>
</feature>
<dbReference type="EMBL" id="JBJQND010000017">
    <property type="protein sequence ID" value="KAL3841782.1"/>
    <property type="molecule type" value="Genomic_DNA"/>
</dbReference>
<name>A0ABD3TY84_SINWO</name>
<organism evidence="2 3">
    <name type="scientific">Sinanodonta woodiana</name>
    <name type="common">Chinese pond mussel</name>
    <name type="synonym">Anodonta woodiana</name>
    <dbReference type="NCBI Taxonomy" id="1069815"/>
    <lineage>
        <taxon>Eukaryota</taxon>
        <taxon>Metazoa</taxon>
        <taxon>Spiralia</taxon>
        <taxon>Lophotrochozoa</taxon>
        <taxon>Mollusca</taxon>
        <taxon>Bivalvia</taxon>
        <taxon>Autobranchia</taxon>
        <taxon>Heteroconchia</taxon>
        <taxon>Palaeoheterodonta</taxon>
        <taxon>Unionida</taxon>
        <taxon>Unionoidea</taxon>
        <taxon>Unionidae</taxon>
        <taxon>Unioninae</taxon>
        <taxon>Sinanodonta</taxon>
    </lineage>
</organism>
<protein>
    <recommendedName>
        <fullName evidence="1">PH domain-containing protein</fullName>
    </recommendedName>
</protein>
<dbReference type="InterPro" id="IPR001849">
    <property type="entry name" value="PH_domain"/>
</dbReference>
<dbReference type="Proteomes" id="UP001634394">
    <property type="component" value="Unassembled WGS sequence"/>
</dbReference>
<evidence type="ECO:0000313" key="3">
    <source>
        <dbReference type="Proteomes" id="UP001634394"/>
    </source>
</evidence>
<comment type="caution">
    <text evidence="2">The sequence shown here is derived from an EMBL/GenBank/DDBJ whole genome shotgun (WGS) entry which is preliminary data.</text>
</comment>
<evidence type="ECO:0000313" key="2">
    <source>
        <dbReference type="EMBL" id="KAL3841782.1"/>
    </source>
</evidence>
<reference evidence="2 3" key="1">
    <citation type="submission" date="2024-11" db="EMBL/GenBank/DDBJ databases">
        <title>Chromosome-level genome assembly of the freshwater bivalve Anodonta woodiana.</title>
        <authorList>
            <person name="Chen X."/>
        </authorList>
    </citation>
    <scope>NUCLEOTIDE SEQUENCE [LARGE SCALE GENOMIC DNA]</scope>
    <source>
        <strain evidence="2">MN2024</strain>
        <tissue evidence="2">Gills</tissue>
    </source>
</reference>
<sequence length="132" mass="15851">DGLLQEMSRGMYLSKVKGGGVCYRRLFAIDCDKMQLFYTGSKKRFRKKNSFWPISAIQEVREGEKDYAQRLDNFDRYRLFCVRFGANQEVLYLLTDSYEDRDKWITGLRHLLNVEKYLQQKEQSNRYPFMSD</sequence>